<evidence type="ECO:0000313" key="2">
    <source>
        <dbReference type="Proteomes" id="UP001447516"/>
    </source>
</evidence>
<gene>
    <name evidence="1" type="ORF">AAH991_25645</name>
</gene>
<sequence length="109" mass="11915">MPLLNDLAGWLGTGLRWAVLGVVFTQHPVGLAFGLTLGLVLGLTSFSDGGPVVARYLMLLIVTRGRLPWRLGRFLRWCHADAGLLRTAGIACQFRHRELQDHLAATSLP</sequence>
<dbReference type="EMBL" id="JBDJAW010000024">
    <property type="protein sequence ID" value="MEN3538520.1"/>
    <property type="molecule type" value="Genomic_DNA"/>
</dbReference>
<dbReference type="RefSeq" id="WP_346228461.1">
    <property type="nucleotide sequence ID" value="NZ_JBDJAW010000024.1"/>
</dbReference>
<proteinExistence type="predicted"/>
<dbReference type="Proteomes" id="UP001447516">
    <property type="component" value="Unassembled WGS sequence"/>
</dbReference>
<reference evidence="1 2" key="1">
    <citation type="submission" date="2024-05" db="EMBL/GenBank/DDBJ databases">
        <title>Microbispora sp.ZYX-F-249.</title>
        <authorList>
            <person name="Xie H."/>
        </authorList>
    </citation>
    <scope>NUCLEOTIDE SEQUENCE [LARGE SCALE GENOMIC DNA]</scope>
    <source>
        <strain evidence="1 2">ZYX-F-249</strain>
    </source>
</reference>
<comment type="caution">
    <text evidence="1">The sequence shown here is derived from an EMBL/GenBank/DDBJ whole genome shotgun (WGS) entry which is preliminary data.</text>
</comment>
<name>A0ABV0AUY2_9ACTN</name>
<keyword evidence="2" id="KW-1185">Reference proteome</keyword>
<organism evidence="1 2">
    <name type="scientific">Microbispora maris</name>
    <dbReference type="NCBI Taxonomy" id="3144104"/>
    <lineage>
        <taxon>Bacteria</taxon>
        <taxon>Bacillati</taxon>
        <taxon>Actinomycetota</taxon>
        <taxon>Actinomycetes</taxon>
        <taxon>Streptosporangiales</taxon>
        <taxon>Streptosporangiaceae</taxon>
        <taxon>Microbispora</taxon>
    </lineage>
</organism>
<accession>A0ABV0AUY2</accession>
<evidence type="ECO:0000313" key="1">
    <source>
        <dbReference type="EMBL" id="MEN3538520.1"/>
    </source>
</evidence>
<protein>
    <submittedName>
        <fullName evidence="1">Uncharacterized protein</fullName>
    </submittedName>
</protein>